<name>A0A3E1K5T4_9GAMM</name>
<keyword evidence="1" id="KW-0540">Nuclease</keyword>
<dbReference type="InterPro" id="IPR003615">
    <property type="entry name" value="HNH_nuc"/>
</dbReference>
<dbReference type="GO" id="GO:0004519">
    <property type="term" value="F:endonuclease activity"/>
    <property type="evidence" value="ECO:0007669"/>
    <property type="project" value="UniProtKB-KW"/>
</dbReference>
<comment type="caution">
    <text evidence="1">The sequence shown here is derived from an EMBL/GenBank/DDBJ whole genome shotgun (WGS) entry which is preliminary data.</text>
</comment>
<proteinExistence type="predicted"/>
<evidence type="ECO:0000313" key="2">
    <source>
        <dbReference type="Proteomes" id="UP000260351"/>
    </source>
</evidence>
<reference evidence="1 2" key="1">
    <citation type="submission" date="2018-08" db="EMBL/GenBank/DDBJ databases">
        <title>Wenzhouxiangella salilacus sp. nov., a novel bacterium isolated from a saline lake in Xinjiang Province, China.</title>
        <authorList>
            <person name="Han S."/>
        </authorList>
    </citation>
    <scope>NUCLEOTIDE SEQUENCE [LARGE SCALE GENOMIC DNA]</scope>
    <source>
        <strain evidence="1 2">XDB06</strain>
    </source>
</reference>
<dbReference type="AlphaFoldDB" id="A0A3E1K5T4"/>
<organism evidence="1 2">
    <name type="scientific">Wenzhouxiangella sediminis</name>
    <dbReference type="NCBI Taxonomy" id="1792836"/>
    <lineage>
        <taxon>Bacteria</taxon>
        <taxon>Pseudomonadati</taxon>
        <taxon>Pseudomonadota</taxon>
        <taxon>Gammaproteobacteria</taxon>
        <taxon>Chromatiales</taxon>
        <taxon>Wenzhouxiangellaceae</taxon>
        <taxon>Wenzhouxiangella</taxon>
    </lineage>
</organism>
<accession>A0A3E1K5T4</accession>
<keyword evidence="1" id="KW-0378">Hydrolase</keyword>
<dbReference type="RefSeq" id="WP_116651620.1">
    <property type="nucleotide sequence ID" value="NZ_QUZK01000047.1"/>
</dbReference>
<gene>
    <name evidence="1" type="ORF">DZC52_13205</name>
</gene>
<protein>
    <submittedName>
        <fullName evidence="1">HNH endonuclease</fullName>
    </submittedName>
</protein>
<sequence length="360" mass="41487">MKPEEGIRFLRQFQELLAEGGFVATYKFALMQALADLSVEHQAAQDGSLRLHVDQLAEKFVEYYWNQARPFHDRVLRQNTKGQAEVLLRIQDYRSLSDGKLGQLQADRAAWQKLIRRVAAIIVKMPLWRLQIVGNRKNEFLYREAEYRDRSLRLLPGVPDAFRAFHPMLTSMIRGGWISQIHRIGANKPVLGAQAELEDFLFGTDRRSLERFTAVIRAHQSRECFYCGKRVTGQGDLDHFIPWSRYPLDLGHNFVYAHKGCNNAKRDHLAAVTHLERWRIQNLDEGHSLAKAFEREGLSSDLERSVLIARWAYEQGCASGARLWVRDSEFEDCDYRWQSALAAPSALRLAAEDASPRYEG</sequence>
<dbReference type="CDD" id="cd00085">
    <property type="entry name" value="HNHc"/>
    <property type="match status" value="1"/>
</dbReference>
<evidence type="ECO:0000313" key="1">
    <source>
        <dbReference type="EMBL" id="RFF29397.1"/>
    </source>
</evidence>
<dbReference type="EMBL" id="QUZK01000047">
    <property type="protein sequence ID" value="RFF29397.1"/>
    <property type="molecule type" value="Genomic_DNA"/>
</dbReference>
<dbReference type="Gene3D" id="1.10.30.50">
    <property type="match status" value="1"/>
</dbReference>
<dbReference type="Proteomes" id="UP000260351">
    <property type="component" value="Unassembled WGS sequence"/>
</dbReference>
<keyword evidence="1" id="KW-0255">Endonuclease</keyword>
<keyword evidence="2" id="KW-1185">Reference proteome</keyword>
<dbReference type="OrthoDB" id="9804086at2"/>